<dbReference type="SMART" id="SM00897">
    <property type="entry name" value="FIST"/>
    <property type="match status" value="1"/>
</dbReference>
<dbReference type="Pfam" id="PF00015">
    <property type="entry name" value="MCPsignal"/>
    <property type="match status" value="1"/>
</dbReference>
<dbReference type="SMART" id="SM00283">
    <property type="entry name" value="MA"/>
    <property type="match status" value="1"/>
</dbReference>
<comment type="caution">
    <text evidence="5">The sequence shown here is derived from an EMBL/GenBank/DDBJ whole genome shotgun (WGS) entry which is preliminary data.</text>
</comment>
<sequence length="667" mass="73833">MFFFKKHSQTQPANTSAERHAAGSQEMGIIRTDNANYVRALTDAGSASVRLVLGYINPGADLDQVARNAATAFPNAKVVLSTTAGELCSLSANDALYLLTNGQWQSMVFQLFDERLVSDVYVASVPLACEDIKSGTPTLRHSERLRRLNEALSRVSPPFDMSCEEGFVLTLIDGLSNSESYLMEAVYESDRFPLLFVGGSAGGPLDFSMTRLHDGQSTKDGHAVLVFIKMAKGYRYGVFKSQNFRETGVSFTIAEANTELRQVTSVFNQNGQISNVLEVLAKHFNCAESDVANKLASYSFGIKIKNELFVRSVLAVDTKKRLLQFACDLSFGETLHLVKQEDLAERTRQDFTNFSRGKPVPVGGLLNDCILRRLNNANALSRCNVYGDIPTAGFSTFGELLGVNINQTLTALFFYRADGTFHDDFVQRFPVHYANFKNYFYSREVQRASMIDQMKSRVITELQGYKTFASQLMESLPVFRDTTRELVASLLAIQQQIQQFSSDVEAGNQVSTSVGKRIELLETDARQIGDVMLMIKKIAEQTNLLALNAAIEAARAGEAGRGFAVVADEVRKLANTTQSNLDATGGAVDHVMAGVKQVGGDMRVMSDHVHHFANEMTQMVTTLQALADTSQTSQHRVDDMLMHTEELYQRMSEVDREMNAILALEKQ</sequence>
<keyword evidence="6" id="KW-1185">Reference proteome</keyword>
<evidence type="ECO:0000259" key="4">
    <source>
        <dbReference type="PROSITE" id="PS50111"/>
    </source>
</evidence>
<dbReference type="GO" id="GO:0007165">
    <property type="term" value="P:signal transduction"/>
    <property type="evidence" value="ECO:0007669"/>
    <property type="project" value="UniProtKB-KW"/>
</dbReference>
<evidence type="ECO:0000313" key="6">
    <source>
        <dbReference type="Proteomes" id="UP000446658"/>
    </source>
</evidence>
<organism evidence="5 6">
    <name type="scientific">Paludibacterium denitrificans</name>
    <dbReference type="NCBI Taxonomy" id="2675226"/>
    <lineage>
        <taxon>Bacteria</taxon>
        <taxon>Pseudomonadati</taxon>
        <taxon>Pseudomonadota</taxon>
        <taxon>Betaproteobacteria</taxon>
        <taxon>Neisseriales</taxon>
        <taxon>Chromobacteriaceae</taxon>
        <taxon>Paludibacterium</taxon>
    </lineage>
</organism>
<dbReference type="Pfam" id="PF08495">
    <property type="entry name" value="FIST"/>
    <property type="match status" value="1"/>
</dbReference>
<dbReference type="SMART" id="SM01204">
    <property type="entry name" value="FIST_C"/>
    <property type="match status" value="1"/>
</dbReference>
<evidence type="ECO:0000256" key="1">
    <source>
        <dbReference type="ARBA" id="ARBA00023224"/>
    </source>
</evidence>
<dbReference type="GO" id="GO:0016020">
    <property type="term" value="C:membrane"/>
    <property type="evidence" value="ECO:0007669"/>
    <property type="project" value="InterPro"/>
</dbReference>
<dbReference type="InterPro" id="IPR004089">
    <property type="entry name" value="MCPsignal_dom"/>
</dbReference>
<dbReference type="Pfam" id="PF10442">
    <property type="entry name" value="FIST_C"/>
    <property type="match status" value="1"/>
</dbReference>
<feature type="region of interest" description="Disordered" evidence="3">
    <location>
        <begin position="1"/>
        <end position="24"/>
    </location>
</feature>
<accession>A0A844GBW1</accession>
<dbReference type="EMBL" id="WLYX01000001">
    <property type="protein sequence ID" value="MTD32728.1"/>
    <property type="molecule type" value="Genomic_DNA"/>
</dbReference>
<dbReference type="PANTHER" id="PTHR32089:SF112">
    <property type="entry name" value="LYSOZYME-LIKE PROTEIN-RELATED"/>
    <property type="match status" value="1"/>
</dbReference>
<reference evidence="5 6" key="1">
    <citation type="submission" date="2019-11" db="EMBL/GenBank/DDBJ databases">
        <title>Draft genome sequence of Paludibacterium sp. dN18-1.</title>
        <authorList>
            <person name="Im W.-T."/>
        </authorList>
    </citation>
    <scope>NUCLEOTIDE SEQUENCE [LARGE SCALE GENOMIC DNA]</scope>
    <source>
        <strain evidence="6">dN 18-1</strain>
    </source>
</reference>
<keyword evidence="1 2" id="KW-0807">Transducer</keyword>
<dbReference type="InterPro" id="IPR019494">
    <property type="entry name" value="FIST_C"/>
</dbReference>
<feature type="domain" description="Methyl-accepting transducer" evidence="4">
    <location>
        <begin position="470"/>
        <end position="662"/>
    </location>
</feature>
<dbReference type="SUPFAM" id="SSF58104">
    <property type="entry name" value="Methyl-accepting chemotaxis protein (MCP) signaling domain"/>
    <property type="match status" value="1"/>
</dbReference>
<proteinExistence type="predicted"/>
<dbReference type="PANTHER" id="PTHR32089">
    <property type="entry name" value="METHYL-ACCEPTING CHEMOTAXIS PROTEIN MCPB"/>
    <property type="match status" value="1"/>
</dbReference>
<gene>
    <name evidence="5" type="ORF">GKE73_03805</name>
</gene>
<dbReference type="Proteomes" id="UP000446658">
    <property type="component" value="Unassembled WGS sequence"/>
</dbReference>
<evidence type="ECO:0000256" key="3">
    <source>
        <dbReference type="SAM" id="MobiDB-lite"/>
    </source>
</evidence>
<dbReference type="AlphaFoldDB" id="A0A844GBW1"/>
<evidence type="ECO:0000256" key="2">
    <source>
        <dbReference type="PROSITE-ProRule" id="PRU00284"/>
    </source>
</evidence>
<dbReference type="Gene3D" id="1.10.287.950">
    <property type="entry name" value="Methyl-accepting chemotaxis protein"/>
    <property type="match status" value="1"/>
</dbReference>
<name>A0A844GBW1_9NEIS</name>
<dbReference type="InterPro" id="IPR013702">
    <property type="entry name" value="FIST_domain_N"/>
</dbReference>
<protein>
    <submittedName>
        <fullName evidence="5">Chemotaxis protein</fullName>
    </submittedName>
</protein>
<dbReference type="PROSITE" id="PS50111">
    <property type="entry name" value="CHEMOTAXIS_TRANSDUC_2"/>
    <property type="match status" value="1"/>
</dbReference>
<evidence type="ECO:0000313" key="5">
    <source>
        <dbReference type="EMBL" id="MTD32728.1"/>
    </source>
</evidence>